<keyword evidence="1" id="KW-0175">Coiled coil</keyword>
<sequence>MQSLWSRAGQAHRCGCRICDTAVSTLGRRVTTAATRRRKPTLAEVFTAGYSSVLASAAVVDAIRKEDKRQELDRQLDEARQDLAAAQLLRSQETNRITESLRANRHFLTPEQNDALWNCLKENHFNFPYMREVKFPATIPVSSFISNLQRRLYHIPDDATMQAMRQTDYEFLERAIISEEMDPTLLEREVKTDQHLHHDGRTMVHLVRQLLKRARMNGDPRERSPTFDEARKLANTNQQGYTFSYMNYKRAIETRRALNRRLREIVGSSTLGLKEMVGRVCYNLLVAAYPPDMHTFNTLIVAFDKAGLHNFSEAFVDSFLYRRRILPTPTTFIVVLQHYKNSGNHLRSILSIARLVGLDKWVGFKWGRRHIDDIEAWDMDYWRPARNRTQAGKWVYQHVPLSVALVETIIDTLLRYSLFDFAAKVFVTCMDANVPLGTRTIRRLFDECICALDWRAAVRLVRGFANCQHIQNDFPSMLLDQNDTYLISRIRVLVDICGLNFHGSMPPKSKLTNLNISPSKFSRFLQGLNALSQADGPLRLETGSSNSGRQKLKRERAARASASRLLQIESLLKEQAKVYKDVTSIKSKLLYPDFSLNFRVSMAIHFAEAATHHTVQLNCAFHEIHMWTSVRGLSRALLDDLAITSCKSKEFHDSMKLIGRSELEMSTQDFTTLQLPMEEQGNEKDLPGRKAEESERVRRTKSGAPMPMGWLDGAAGQLEVVQRRWLFWAIPVARPTYPTRGWWMRLW</sequence>
<name>A0ABR1I2N3_9HYPO</name>
<evidence type="ECO:0000256" key="2">
    <source>
        <dbReference type="SAM" id="MobiDB-lite"/>
    </source>
</evidence>
<evidence type="ECO:0000313" key="3">
    <source>
        <dbReference type="EMBL" id="KAK7427514.1"/>
    </source>
</evidence>
<evidence type="ECO:0000256" key="1">
    <source>
        <dbReference type="SAM" id="Coils"/>
    </source>
</evidence>
<feature type="region of interest" description="Disordered" evidence="2">
    <location>
        <begin position="676"/>
        <end position="705"/>
    </location>
</feature>
<gene>
    <name evidence="3" type="ORF">QQZ08_005956</name>
</gene>
<keyword evidence="4" id="KW-1185">Reference proteome</keyword>
<organism evidence="3 4">
    <name type="scientific">Neonectria magnoliae</name>
    <dbReference type="NCBI Taxonomy" id="2732573"/>
    <lineage>
        <taxon>Eukaryota</taxon>
        <taxon>Fungi</taxon>
        <taxon>Dikarya</taxon>
        <taxon>Ascomycota</taxon>
        <taxon>Pezizomycotina</taxon>
        <taxon>Sordariomycetes</taxon>
        <taxon>Hypocreomycetidae</taxon>
        <taxon>Hypocreales</taxon>
        <taxon>Nectriaceae</taxon>
        <taxon>Neonectria</taxon>
    </lineage>
</organism>
<dbReference type="EMBL" id="JAZAVK010000052">
    <property type="protein sequence ID" value="KAK7427514.1"/>
    <property type="molecule type" value="Genomic_DNA"/>
</dbReference>
<evidence type="ECO:0000313" key="4">
    <source>
        <dbReference type="Proteomes" id="UP001498421"/>
    </source>
</evidence>
<accession>A0ABR1I2N3</accession>
<protein>
    <recommendedName>
        <fullName evidence="5">Pentatricopeptide repeat domain-containing protein</fullName>
    </recommendedName>
</protein>
<comment type="caution">
    <text evidence="3">The sequence shown here is derived from an EMBL/GenBank/DDBJ whole genome shotgun (WGS) entry which is preliminary data.</text>
</comment>
<dbReference type="Proteomes" id="UP001498421">
    <property type="component" value="Unassembled WGS sequence"/>
</dbReference>
<feature type="compositionally biased region" description="Basic and acidic residues" evidence="2">
    <location>
        <begin position="681"/>
        <end position="697"/>
    </location>
</feature>
<reference evidence="3 4" key="1">
    <citation type="journal article" date="2025" name="Microbiol. Resour. Announc.">
        <title>Draft genome sequences for Neonectria magnoliae and Neonectria punicea, canker pathogens of Liriodendron tulipifera and Acer saccharum in West Virginia.</title>
        <authorList>
            <person name="Petronek H.M."/>
            <person name="Kasson M.T."/>
            <person name="Metheny A.M."/>
            <person name="Stauder C.M."/>
            <person name="Lovett B."/>
            <person name="Lynch S.C."/>
            <person name="Garnas J.R."/>
            <person name="Kasson L.R."/>
            <person name="Stajich J.E."/>
        </authorList>
    </citation>
    <scope>NUCLEOTIDE SEQUENCE [LARGE SCALE GENOMIC DNA]</scope>
    <source>
        <strain evidence="3 4">NRRL 64651</strain>
    </source>
</reference>
<feature type="coiled-coil region" evidence="1">
    <location>
        <begin position="62"/>
        <end position="96"/>
    </location>
</feature>
<evidence type="ECO:0008006" key="5">
    <source>
        <dbReference type="Google" id="ProtNLM"/>
    </source>
</evidence>
<proteinExistence type="predicted"/>